<dbReference type="Proteomes" id="UP001305746">
    <property type="component" value="Unassembled WGS sequence"/>
</dbReference>
<keyword evidence="2" id="KW-0472">Membrane</keyword>
<comment type="caution">
    <text evidence="4">The sequence shown here is derived from an EMBL/GenBank/DDBJ whole genome shotgun (WGS) entry which is preliminary data.</text>
</comment>
<sequence>MHQTIPNTIEPAGALIFSGTTPQRQTPTPMDKVLGIHFANVSFPEAMSLLGATLKSSDSSNLFFINAHCLNVSFEDPVYRDVLKQTPLIFPDGSGIRRGCQLQGIPLQANLNGTDLFPELCRLLAEEQKSLYLLGATPGTVEKVAAWATREFPGLRIAGTQHGYFAKDDEAAVIDAINTSGADVLCVAMGVPLQEKWLHRHSGGLNTRLNLAVGGLFDFYAGNVSRAPLYFRQKGIEWVWRLIQEPGRMWRRYLLGNPIYAMRLRYEAKTRALISAFPERLNNRFQRARLSARAALRRLAHRWSTSLGSASKRSSDIVLSVAALTALLPVFLIVAIAIKLDSPGPIFYRQQRAGLRGRAFSMWKLRSMCVNAEHLREQLEAQNEIADGVTFKIRNDPRVTRVGRFIRKYSIDELPQLFNVLRGDMSIVGPRPGLFSELTKYELSQRQRLDIKPGLTSEWVVAGRNNLSFAEQAELDIQYRNQRTLWRDFVLMLKTVPALIRGSGAS</sequence>
<evidence type="ECO:0000313" key="5">
    <source>
        <dbReference type="Proteomes" id="UP001305746"/>
    </source>
</evidence>
<evidence type="ECO:0000313" key="4">
    <source>
        <dbReference type="EMBL" id="MEA1079588.1"/>
    </source>
</evidence>
<feature type="domain" description="Bacterial sugar transferase" evidence="3">
    <location>
        <begin position="312"/>
        <end position="500"/>
    </location>
</feature>
<dbReference type="Pfam" id="PF02397">
    <property type="entry name" value="Bac_transf"/>
    <property type="match status" value="1"/>
</dbReference>
<keyword evidence="2" id="KW-1133">Transmembrane helix</keyword>
<dbReference type="PANTHER" id="PTHR30576:SF10">
    <property type="entry name" value="SLL5057 PROTEIN"/>
    <property type="match status" value="1"/>
</dbReference>
<protein>
    <submittedName>
        <fullName evidence="4">WecB/TagA/CpsF family glycosyltransferase</fullName>
    </submittedName>
</protein>
<dbReference type="RefSeq" id="WP_322854107.1">
    <property type="nucleotide sequence ID" value="NZ_JAYDCJ010000001.1"/>
</dbReference>
<gene>
    <name evidence="4" type="ORF">U5822_02840</name>
</gene>
<dbReference type="EMBL" id="JAYDCJ010000001">
    <property type="protein sequence ID" value="MEA1079588.1"/>
    <property type="molecule type" value="Genomic_DNA"/>
</dbReference>
<dbReference type="PANTHER" id="PTHR30576">
    <property type="entry name" value="COLANIC BIOSYNTHESIS UDP-GLUCOSE LIPID CARRIER TRANSFERASE"/>
    <property type="match status" value="1"/>
</dbReference>
<accession>A0ABU5NUX6</accession>
<comment type="similarity">
    <text evidence="1">Belongs to the bacterial sugar transferase family.</text>
</comment>
<dbReference type="InterPro" id="IPR004629">
    <property type="entry name" value="WecG_TagA_CpsF"/>
</dbReference>
<dbReference type="Pfam" id="PF03808">
    <property type="entry name" value="Glyco_tran_WecG"/>
    <property type="match status" value="1"/>
</dbReference>
<keyword evidence="2" id="KW-0812">Transmembrane</keyword>
<proteinExistence type="inferred from homology"/>
<dbReference type="NCBIfam" id="TIGR00696">
    <property type="entry name" value="wecG_tagA_cpsF"/>
    <property type="match status" value="1"/>
</dbReference>
<organism evidence="4 5">
    <name type="scientific">Marinobacter qingdaonensis</name>
    <dbReference type="NCBI Taxonomy" id="3108486"/>
    <lineage>
        <taxon>Bacteria</taxon>
        <taxon>Pseudomonadati</taxon>
        <taxon>Pseudomonadota</taxon>
        <taxon>Gammaproteobacteria</taxon>
        <taxon>Pseudomonadales</taxon>
        <taxon>Marinobacteraceae</taxon>
        <taxon>Marinobacter</taxon>
    </lineage>
</organism>
<dbReference type="CDD" id="cd06533">
    <property type="entry name" value="Glyco_transf_WecG_TagA"/>
    <property type="match status" value="1"/>
</dbReference>
<evidence type="ECO:0000256" key="1">
    <source>
        <dbReference type="ARBA" id="ARBA00006464"/>
    </source>
</evidence>
<feature type="transmembrane region" description="Helical" evidence="2">
    <location>
        <begin position="317"/>
        <end position="340"/>
    </location>
</feature>
<evidence type="ECO:0000256" key="2">
    <source>
        <dbReference type="SAM" id="Phobius"/>
    </source>
</evidence>
<dbReference type="InterPro" id="IPR003362">
    <property type="entry name" value="Bact_transf"/>
</dbReference>
<evidence type="ECO:0000259" key="3">
    <source>
        <dbReference type="Pfam" id="PF02397"/>
    </source>
</evidence>
<keyword evidence="5" id="KW-1185">Reference proteome</keyword>
<reference evidence="4 5" key="1">
    <citation type="submission" date="2023-12" db="EMBL/GenBank/DDBJ databases">
        <title>Marinobacter qingdaonensis sp. nov., isolated from the intertidal sediment of Qingdao, PR China.</title>
        <authorList>
            <person name="Li Y."/>
        </authorList>
    </citation>
    <scope>NUCLEOTIDE SEQUENCE [LARGE SCALE GENOMIC DNA]</scope>
    <source>
        <strain evidence="4 5">ASW11-75</strain>
    </source>
</reference>
<name>A0ABU5NUX6_9GAMM</name>